<protein>
    <submittedName>
        <fullName evidence="4">GMC family oxidoreductase</fullName>
    </submittedName>
</protein>
<evidence type="ECO:0000259" key="3">
    <source>
        <dbReference type="PROSITE" id="PS00624"/>
    </source>
</evidence>
<comment type="similarity">
    <text evidence="1">Belongs to the GMC oxidoreductase family.</text>
</comment>
<dbReference type="InterPro" id="IPR000172">
    <property type="entry name" value="GMC_OxRdtase_N"/>
</dbReference>
<keyword evidence="2" id="KW-0274">FAD</keyword>
<dbReference type="GO" id="GO:0016614">
    <property type="term" value="F:oxidoreductase activity, acting on CH-OH group of donors"/>
    <property type="evidence" value="ECO:0007669"/>
    <property type="project" value="InterPro"/>
</dbReference>
<gene>
    <name evidence="4" type="ORF">FPZ12_008395</name>
</gene>
<dbReference type="Gene3D" id="3.50.50.60">
    <property type="entry name" value="FAD/NAD(P)-binding domain"/>
    <property type="match status" value="1"/>
</dbReference>
<accession>A0A5N0VCB6</accession>
<dbReference type="RefSeq" id="WP_144748497.1">
    <property type="nucleotide sequence ID" value="NZ_VMNW02000008.1"/>
</dbReference>
<evidence type="ECO:0000313" key="4">
    <source>
        <dbReference type="EMBL" id="KAA9164026.1"/>
    </source>
</evidence>
<dbReference type="GO" id="GO:0050660">
    <property type="term" value="F:flavin adenine dinucleotide binding"/>
    <property type="evidence" value="ECO:0007669"/>
    <property type="project" value="InterPro"/>
</dbReference>
<dbReference type="PANTHER" id="PTHR11552">
    <property type="entry name" value="GLUCOSE-METHANOL-CHOLINE GMC OXIDOREDUCTASE"/>
    <property type="match status" value="1"/>
</dbReference>
<proteinExistence type="inferred from homology"/>
<comment type="cofactor">
    <cofactor evidence="2">
        <name>FAD</name>
        <dbReference type="ChEBI" id="CHEBI:57692"/>
    </cofactor>
</comment>
<sequence length="518" mass="55367">MTSRLIPAVAECDYLVVGGGTAGCIVAARLAAETGARVVLAEAGPTDAGDHRVADLRRWVGMLGTELDYNYTIEPQPRGNSAIEPARAKVLGGCSSHNGGLFLRPHRDDFDQWARLGAEGWDGAGTEPYFRRVLDTVRPISNPARSEWARAVEQAAAALGLAGTPWNDKPLDDGAFSWVPVNADAAGNRLSSSVVYLHRSRADLSSLTVLTDIRVDRLLVDSNGRVTGAETNRGRITPRVETVVAGGAFDSPALLLRSGIGPADQLRAAGIDVVHDLPAVGEHLTDHVLGVAVWESKRPIEPPAPWHSTQILEAMAVARSSWASTAPDIQIEISAAAGRDDISYLGFGSQTIDVERAIVLNPNVCYPRSRGTVRLDPADPGGAPRIDFRYFTDAEGHDEDVLLQGFEVVLEIAGQTALGDWIGKEILPGDGLRERGELSEYGRERSGTVFHPNGTCRMGAADDPAAVVDPRLRVRGLEGLRIADASVFPRQVGVNICMTVMMLGEKAASIIVEDHAKP</sequence>
<evidence type="ECO:0000256" key="1">
    <source>
        <dbReference type="ARBA" id="ARBA00010790"/>
    </source>
</evidence>
<feature type="binding site" evidence="2">
    <location>
        <position position="215"/>
    </location>
    <ligand>
        <name>FAD</name>
        <dbReference type="ChEBI" id="CHEBI:57692"/>
    </ligand>
</feature>
<keyword evidence="5" id="KW-1185">Reference proteome</keyword>
<dbReference type="PIRSF" id="PIRSF000137">
    <property type="entry name" value="Alcohol_oxidase"/>
    <property type="match status" value="1"/>
</dbReference>
<dbReference type="OrthoDB" id="9785276at2"/>
<comment type="caution">
    <text evidence="4">The sequence shown here is derived from an EMBL/GenBank/DDBJ whole genome shotgun (WGS) entry which is preliminary data.</text>
</comment>
<dbReference type="PROSITE" id="PS51257">
    <property type="entry name" value="PROKAR_LIPOPROTEIN"/>
    <property type="match status" value="1"/>
</dbReference>
<evidence type="ECO:0000256" key="2">
    <source>
        <dbReference type="PIRSR" id="PIRSR000137-2"/>
    </source>
</evidence>
<dbReference type="AlphaFoldDB" id="A0A5N0VCB6"/>
<dbReference type="PANTHER" id="PTHR11552:SF152">
    <property type="entry name" value="OXIDASE (CODA), PUTATIVE (AFU_ORTHOLOGUE AFUA_8G04090)-RELATED"/>
    <property type="match status" value="1"/>
</dbReference>
<name>A0A5N0VCB6_9PSEU</name>
<dbReference type="InterPro" id="IPR036188">
    <property type="entry name" value="FAD/NAD-bd_sf"/>
</dbReference>
<dbReference type="Pfam" id="PF00732">
    <property type="entry name" value="GMC_oxred_N"/>
    <property type="match status" value="1"/>
</dbReference>
<keyword evidence="2" id="KW-0285">Flavoprotein</keyword>
<feature type="binding site" evidence="2">
    <location>
        <position position="90"/>
    </location>
    <ligand>
        <name>FAD</name>
        <dbReference type="ChEBI" id="CHEBI:57692"/>
    </ligand>
</feature>
<reference evidence="4" key="1">
    <citation type="submission" date="2019-09" db="EMBL/GenBank/DDBJ databases">
        <authorList>
            <person name="Teo W.F.A."/>
            <person name="Duangmal K."/>
        </authorList>
    </citation>
    <scope>NUCLEOTIDE SEQUENCE [LARGE SCALE GENOMIC DNA]</scope>
    <source>
        <strain evidence="4">K81G1</strain>
    </source>
</reference>
<dbReference type="SUPFAM" id="SSF54373">
    <property type="entry name" value="FAD-linked reductases, C-terminal domain"/>
    <property type="match status" value="1"/>
</dbReference>
<evidence type="ECO:0000313" key="5">
    <source>
        <dbReference type="Proteomes" id="UP000319769"/>
    </source>
</evidence>
<dbReference type="Gene3D" id="3.30.410.40">
    <property type="match status" value="1"/>
</dbReference>
<dbReference type="EMBL" id="VMNW02000008">
    <property type="protein sequence ID" value="KAA9164026.1"/>
    <property type="molecule type" value="Genomic_DNA"/>
</dbReference>
<dbReference type="SUPFAM" id="SSF51905">
    <property type="entry name" value="FAD/NAD(P)-binding domain"/>
    <property type="match status" value="1"/>
</dbReference>
<dbReference type="PROSITE" id="PS00624">
    <property type="entry name" value="GMC_OXRED_2"/>
    <property type="match status" value="1"/>
</dbReference>
<dbReference type="InterPro" id="IPR012132">
    <property type="entry name" value="GMC_OxRdtase"/>
</dbReference>
<feature type="domain" description="Glucose-methanol-choline oxidoreductase N-terminal" evidence="3">
    <location>
        <begin position="247"/>
        <end position="261"/>
    </location>
</feature>
<organism evidence="4 5">
    <name type="scientific">Amycolatopsis acidicola</name>
    <dbReference type="NCBI Taxonomy" id="2596893"/>
    <lineage>
        <taxon>Bacteria</taxon>
        <taxon>Bacillati</taxon>
        <taxon>Actinomycetota</taxon>
        <taxon>Actinomycetes</taxon>
        <taxon>Pseudonocardiales</taxon>
        <taxon>Pseudonocardiaceae</taxon>
        <taxon>Amycolatopsis</taxon>
    </lineage>
</organism>
<dbReference type="InterPro" id="IPR007867">
    <property type="entry name" value="GMC_OxRtase_C"/>
</dbReference>
<dbReference type="Pfam" id="PF05199">
    <property type="entry name" value="GMC_oxred_C"/>
    <property type="match status" value="1"/>
</dbReference>
<dbReference type="Proteomes" id="UP000319769">
    <property type="component" value="Unassembled WGS sequence"/>
</dbReference>